<reference evidence="1" key="1">
    <citation type="submission" date="2020-07" db="EMBL/GenBank/DDBJ databases">
        <title>Multicomponent nature underlies the extraordinary mechanical properties of spider dragline silk.</title>
        <authorList>
            <person name="Kono N."/>
            <person name="Nakamura H."/>
            <person name="Mori M."/>
            <person name="Yoshida Y."/>
            <person name="Ohtoshi R."/>
            <person name="Malay A.D."/>
            <person name="Moran D.A.P."/>
            <person name="Tomita M."/>
            <person name="Numata K."/>
            <person name="Arakawa K."/>
        </authorList>
    </citation>
    <scope>NUCLEOTIDE SEQUENCE</scope>
</reference>
<dbReference type="AlphaFoldDB" id="A0A8X6JUA6"/>
<dbReference type="Proteomes" id="UP000887116">
    <property type="component" value="Unassembled WGS sequence"/>
</dbReference>
<sequence>RALRMKVLEVSTGMNRTNMVIHLLFMKKIFEVKEQLEQKRSLERSALCSKLCYGIVTALSKNYAAIRRLHISAKDRKSTPSTTEQGSPHLNEDFSYDELLLAVNALKKEKSTGADGVLLELIIRAEPTTARPSLFYKS</sequence>
<feature type="non-terminal residue" evidence="1">
    <location>
        <position position="1"/>
    </location>
</feature>
<keyword evidence="2" id="KW-1185">Reference proteome</keyword>
<dbReference type="EMBL" id="BMAO01017866">
    <property type="protein sequence ID" value="GFR18981.1"/>
    <property type="molecule type" value="Genomic_DNA"/>
</dbReference>
<dbReference type="OrthoDB" id="6156371at2759"/>
<gene>
    <name evidence="1" type="ORF">TNCT_476951</name>
</gene>
<protein>
    <submittedName>
        <fullName evidence="1">Uncharacterized protein</fullName>
    </submittedName>
</protein>
<evidence type="ECO:0000313" key="1">
    <source>
        <dbReference type="EMBL" id="GFR18981.1"/>
    </source>
</evidence>
<name>A0A8X6JUA6_TRICU</name>
<evidence type="ECO:0000313" key="2">
    <source>
        <dbReference type="Proteomes" id="UP000887116"/>
    </source>
</evidence>
<comment type="caution">
    <text evidence="1">The sequence shown here is derived from an EMBL/GenBank/DDBJ whole genome shotgun (WGS) entry which is preliminary data.</text>
</comment>
<organism evidence="1 2">
    <name type="scientific">Trichonephila clavata</name>
    <name type="common">Joro spider</name>
    <name type="synonym">Nephila clavata</name>
    <dbReference type="NCBI Taxonomy" id="2740835"/>
    <lineage>
        <taxon>Eukaryota</taxon>
        <taxon>Metazoa</taxon>
        <taxon>Ecdysozoa</taxon>
        <taxon>Arthropoda</taxon>
        <taxon>Chelicerata</taxon>
        <taxon>Arachnida</taxon>
        <taxon>Araneae</taxon>
        <taxon>Araneomorphae</taxon>
        <taxon>Entelegynae</taxon>
        <taxon>Araneoidea</taxon>
        <taxon>Nephilidae</taxon>
        <taxon>Trichonephila</taxon>
    </lineage>
</organism>
<accession>A0A8X6JUA6</accession>
<proteinExistence type="predicted"/>